<protein>
    <submittedName>
        <fullName evidence="16">Protein disulfide-isomerase A3</fullName>
        <ecNumber evidence="16">5.3.4.1</ecNumber>
    </submittedName>
</protein>
<feature type="chain" id="PRO_5040727681" evidence="14">
    <location>
        <begin position="24"/>
        <end position="297"/>
    </location>
</feature>
<dbReference type="PROSITE" id="PS00194">
    <property type="entry name" value="THIOREDOXIN_1"/>
    <property type="match status" value="1"/>
</dbReference>
<feature type="region of interest" description="Disordered" evidence="12">
    <location>
        <begin position="245"/>
        <end position="297"/>
    </location>
</feature>
<evidence type="ECO:0000256" key="8">
    <source>
        <dbReference type="ARBA" id="ARBA00022989"/>
    </source>
</evidence>
<dbReference type="GO" id="GO:0015036">
    <property type="term" value="F:disulfide oxidoreductase activity"/>
    <property type="evidence" value="ECO:0007669"/>
    <property type="project" value="TreeGrafter"/>
</dbReference>
<accession>A0A9W7Y6S0</accession>
<evidence type="ECO:0000256" key="6">
    <source>
        <dbReference type="ARBA" id="ARBA00022824"/>
    </source>
</evidence>
<evidence type="ECO:0000313" key="16">
    <source>
        <dbReference type="EMBL" id="KAJ1725572.1"/>
    </source>
</evidence>
<feature type="compositionally biased region" description="Basic residues" evidence="12">
    <location>
        <begin position="287"/>
        <end position="297"/>
    </location>
</feature>
<dbReference type="InterPro" id="IPR036249">
    <property type="entry name" value="Thioredoxin-like_sf"/>
</dbReference>
<keyword evidence="6" id="KW-0256">Endoplasmic reticulum</keyword>
<keyword evidence="8 13" id="KW-1133">Transmembrane helix</keyword>
<evidence type="ECO:0000256" key="7">
    <source>
        <dbReference type="ARBA" id="ARBA00022982"/>
    </source>
</evidence>
<keyword evidence="3" id="KW-0597">Phosphoprotein</keyword>
<evidence type="ECO:0000256" key="11">
    <source>
        <dbReference type="ARBA" id="ARBA00023284"/>
    </source>
</evidence>
<proteinExistence type="predicted"/>
<evidence type="ECO:0000259" key="15">
    <source>
        <dbReference type="Pfam" id="PF00085"/>
    </source>
</evidence>
<dbReference type="Proteomes" id="UP001149813">
    <property type="component" value="Unassembled WGS sequence"/>
</dbReference>
<reference evidence="16" key="1">
    <citation type="submission" date="2022-07" db="EMBL/GenBank/DDBJ databases">
        <title>Phylogenomic reconstructions and comparative analyses of Kickxellomycotina fungi.</title>
        <authorList>
            <person name="Reynolds N.K."/>
            <person name="Stajich J.E."/>
            <person name="Barry K."/>
            <person name="Grigoriev I.V."/>
            <person name="Crous P."/>
            <person name="Smith M.E."/>
        </authorList>
    </citation>
    <scope>NUCLEOTIDE SEQUENCE</scope>
    <source>
        <strain evidence="16">NBRC 32514</strain>
    </source>
</reference>
<keyword evidence="9 13" id="KW-0472">Membrane</keyword>
<feature type="transmembrane region" description="Helical" evidence="13">
    <location>
        <begin position="208"/>
        <end position="229"/>
    </location>
</feature>
<evidence type="ECO:0000256" key="2">
    <source>
        <dbReference type="ARBA" id="ARBA00022448"/>
    </source>
</evidence>
<dbReference type="Pfam" id="PF00085">
    <property type="entry name" value="Thioredoxin"/>
    <property type="match status" value="1"/>
</dbReference>
<dbReference type="InterPro" id="IPR017937">
    <property type="entry name" value="Thioredoxin_CS"/>
</dbReference>
<evidence type="ECO:0000256" key="10">
    <source>
        <dbReference type="ARBA" id="ARBA00023157"/>
    </source>
</evidence>
<keyword evidence="10" id="KW-1015">Disulfide bond</keyword>
<dbReference type="OrthoDB" id="2121326at2759"/>
<evidence type="ECO:0000256" key="13">
    <source>
        <dbReference type="SAM" id="Phobius"/>
    </source>
</evidence>
<evidence type="ECO:0000256" key="12">
    <source>
        <dbReference type="SAM" id="MobiDB-lite"/>
    </source>
</evidence>
<dbReference type="Gene3D" id="3.40.30.10">
    <property type="entry name" value="Glutaredoxin"/>
    <property type="match status" value="1"/>
</dbReference>
<keyword evidence="16" id="KW-0413">Isomerase</keyword>
<name>A0A9W7Y6S0_9FUNG</name>
<evidence type="ECO:0000256" key="9">
    <source>
        <dbReference type="ARBA" id="ARBA00023136"/>
    </source>
</evidence>
<dbReference type="InterPro" id="IPR013766">
    <property type="entry name" value="Thioredoxin_domain"/>
</dbReference>
<feature type="compositionally biased region" description="Basic and acidic residues" evidence="12">
    <location>
        <begin position="245"/>
        <end position="269"/>
    </location>
</feature>
<evidence type="ECO:0000313" key="17">
    <source>
        <dbReference type="Proteomes" id="UP001149813"/>
    </source>
</evidence>
<dbReference type="AlphaFoldDB" id="A0A9W7Y6S0"/>
<feature type="signal peptide" evidence="14">
    <location>
        <begin position="1"/>
        <end position="23"/>
    </location>
</feature>
<keyword evidence="17" id="KW-1185">Reference proteome</keyword>
<organism evidence="16 17">
    <name type="scientific">Coemansia erecta</name>
    <dbReference type="NCBI Taxonomy" id="147472"/>
    <lineage>
        <taxon>Eukaryota</taxon>
        <taxon>Fungi</taxon>
        <taxon>Fungi incertae sedis</taxon>
        <taxon>Zoopagomycota</taxon>
        <taxon>Kickxellomycotina</taxon>
        <taxon>Kickxellomycetes</taxon>
        <taxon>Kickxellales</taxon>
        <taxon>Kickxellaceae</taxon>
        <taxon>Coemansia</taxon>
    </lineage>
</organism>
<evidence type="ECO:0000256" key="3">
    <source>
        <dbReference type="ARBA" id="ARBA00022553"/>
    </source>
</evidence>
<keyword evidence="5 14" id="KW-0732">Signal</keyword>
<dbReference type="PANTHER" id="PTHR46107:SF3">
    <property type="entry name" value="THIOREDOXIN DOMAIN-CONTAINING PROTEIN"/>
    <property type="match status" value="1"/>
</dbReference>
<comment type="subcellular location">
    <subcellularLocation>
        <location evidence="1">Endoplasmic reticulum membrane</location>
        <topology evidence="1">Single-pass type I membrane protein</topology>
    </subcellularLocation>
</comment>
<dbReference type="PANTHER" id="PTHR46107">
    <property type="entry name" value="DUMPY: SHORTER THAN WILD-TYPE"/>
    <property type="match status" value="1"/>
</dbReference>
<evidence type="ECO:0000256" key="1">
    <source>
        <dbReference type="ARBA" id="ARBA00004115"/>
    </source>
</evidence>
<dbReference type="SUPFAM" id="SSF52833">
    <property type="entry name" value="Thioredoxin-like"/>
    <property type="match status" value="1"/>
</dbReference>
<keyword evidence="2" id="KW-0813">Transport</keyword>
<keyword evidence="4 13" id="KW-0812">Transmembrane</keyword>
<feature type="domain" description="Thioredoxin" evidence="15">
    <location>
        <begin position="53"/>
        <end position="135"/>
    </location>
</feature>
<gene>
    <name evidence="16" type="primary">PDIA3</name>
    <name evidence="16" type="ORF">LPJ53_000242</name>
</gene>
<sequence length="297" mass="32928">MQISRALLTLAAALVLCIGPSAASTEADTRYPDELLASAAASSKKAIPKSSHVIELNKPRYRALLQSHSEIFIEFYATWCAACHGLAPEYNEFAALASKKYPHVAIARANIDEEYMSSSFMVSMLPELMYLRRGEGGGTHEVRYVSANFTSSELLDYLGGGWAEDKALGGYKTLWCTPTNICGHIGGLMGELVVTIDRKFNRWDIPPWAFMAIIVSVVYLVGQFAVGSLSDMFRKRYRDSINKPSERETAKPVYFDEYRSDLPKDKTQDDSAPSTPTKKEQQGGATKRSKGKRSKKN</sequence>
<keyword evidence="11" id="KW-0676">Redox-active center</keyword>
<dbReference type="InterPro" id="IPR052454">
    <property type="entry name" value="TMX_domain-containing"/>
</dbReference>
<keyword evidence="7" id="KW-0249">Electron transport</keyword>
<dbReference type="CDD" id="cd02961">
    <property type="entry name" value="PDI_a_family"/>
    <property type="match status" value="1"/>
</dbReference>
<dbReference type="GO" id="GO:0005789">
    <property type="term" value="C:endoplasmic reticulum membrane"/>
    <property type="evidence" value="ECO:0007669"/>
    <property type="project" value="UniProtKB-SubCell"/>
</dbReference>
<evidence type="ECO:0000256" key="5">
    <source>
        <dbReference type="ARBA" id="ARBA00022729"/>
    </source>
</evidence>
<evidence type="ECO:0000256" key="14">
    <source>
        <dbReference type="SAM" id="SignalP"/>
    </source>
</evidence>
<dbReference type="GO" id="GO:0003756">
    <property type="term" value="F:protein disulfide isomerase activity"/>
    <property type="evidence" value="ECO:0007669"/>
    <property type="project" value="UniProtKB-EC"/>
</dbReference>
<evidence type="ECO:0000256" key="4">
    <source>
        <dbReference type="ARBA" id="ARBA00022692"/>
    </source>
</evidence>
<comment type="caution">
    <text evidence="16">The sequence shown here is derived from an EMBL/GenBank/DDBJ whole genome shotgun (WGS) entry which is preliminary data.</text>
</comment>
<dbReference type="EC" id="5.3.4.1" evidence="16"/>
<dbReference type="EMBL" id="JANBOJ010000003">
    <property type="protein sequence ID" value="KAJ1725572.1"/>
    <property type="molecule type" value="Genomic_DNA"/>
</dbReference>